<dbReference type="HOGENOM" id="CLU_1008282_0_0_1"/>
<keyword evidence="4" id="KW-0472">Membrane</keyword>
<dbReference type="EMBL" id="KB445557">
    <property type="protein sequence ID" value="EMC94988.1"/>
    <property type="molecule type" value="Genomic_DNA"/>
</dbReference>
<keyword evidence="3" id="KW-0862">Zinc</keyword>
<organism evidence="6 7">
    <name type="scientific">Baudoinia panamericana (strain UAMH 10762)</name>
    <name type="common">Angels' share fungus</name>
    <name type="synonym">Baudoinia compniacensis (strain UAMH 10762)</name>
    <dbReference type="NCBI Taxonomy" id="717646"/>
    <lineage>
        <taxon>Eukaryota</taxon>
        <taxon>Fungi</taxon>
        <taxon>Dikarya</taxon>
        <taxon>Ascomycota</taxon>
        <taxon>Pezizomycotina</taxon>
        <taxon>Dothideomycetes</taxon>
        <taxon>Dothideomycetidae</taxon>
        <taxon>Mycosphaerellales</taxon>
        <taxon>Teratosphaeriaceae</taxon>
        <taxon>Baudoinia</taxon>
    </lineage>
</organism>
<dbReference type="KEGG" id="bcom:BAUCODRAFT_521221"/>
<dbReference type="SMART" id="SM00249">
    <property type="entry name" value="PHD"/>
    <property type="match status" value="1"/>
</dbReference>
<dbReference type="InterPro" id="IPR013083">
    <property type="entry name" value="Znf_RING/FYVE/PHD"/>
</dbReference>
<keyword evidence="1" id="KW-0479">Metal-binding</keyword>
<dbReference type="Proteomes" id="UP000011761">
    <property type="component" value="Unassembled WGS sequence"/>
</dbReference>
<evidence type="ECO:0000256" key="4">
    <source>
        <dbReference type="SAM" id="Phobius"/>
    </source>
</evidence>
<dbReference type="InterPro" id="IPR011011">
    <property type="entry name" value="Znf_FYVE_PHD"/>
</dbReference>
<dbReference type="AlphaFoldDB" id="M2MTX5"/>
<sequence>MMLLQAMNARQAMLPGPPGLQGLPCICGLNMRHSLYPEDEVQSDTCGDWRHRVCMGVDDDEGHFNPATQQSNWHCEACRPQRHLITLTALATGRPLIWQYRQERADDLQHRELLIEMATAPQVPWAPRFARYEGPATPRKRAAAVRQTVKEGMEVLLNMIANRDENERFFRVVALDFVHERWDSVLERVLLMAHWVSFSDRSALVLRATLRKSFAIGIVFPREAVLSVGPTDGSVDEDSDVIDGGSGAVGQPWNGANGLLVLFILGCMGYIALYGS</sequence>
<dbReference type="RefSeq" id="XP_007677671.1">
    <property type="nucleotide sequence ID" value="XM_007679481.1"/>
</dbReference>
<reference evidence="6 7" key="1">
    <citation type="journal article" date="2012" name="PLoS Pathog.">
        <title>Diverse lifestyles and strategies of plant pathogenesis encoded in the genomes of eighteen Dothideomycetes fungi.</title>
        <authorList>
            <person name="Ohm R.A."/>
            <person name="Feau N."/>
            <person name="Henrissat B."/>
            <person name="Schoch C.L."/>
            <person name="Horwitz B.A."/>
            <person name="Barry K.W."/>
            <person name="Condon B.J."/>
            <person name="Copeland A.C."/>
            <person name="Dhillon B."/>
            <person name="Glaser F."/>
            <person name="Hesse C.N."/>
            <person name="Kosti I."/>
            <person name="LaButti K."/>
            <person name="Lindquist E.A."/>
            <person name="Lucas S."/>
            <person name="Salamov A.A."/>
            <person name="Bradshaw R.E."/>
            <person name="Ciuffetti L."/>
            <person name="Hamelin R.C."/>
            <person name="Kema G.H.J."/>
            <person name="Lawrence C."/>
            <person name="Scott J.A."/>
            <person name="Spatafora J.W."/>
            <person name="Turgeon B.G."/>
            <person name="de Wit P.J.G.M."/>
            <person name="Zhong S."/>
            <person name="Goodwin S.B."/>
            <person name="Grigoriev I.V."/>
        </authorList>
    </citation>
    <scope>NUCLEOTIDE SEQUENCE [LARGE SCALE GENOMIC DNA]</scope>
    <source>
        <strain evidence="6 7">UAMH 10762</strain>
    </source>
</reference>
<accession>M2MTX5</accession>
<keyword evidence="4" id="KW-1133">Transmembrane helix</keyword>
<keyword evidence="2" id="KW-0863">Zinc-finger</keyword>
<name>M2MTX5_BAUPA</name>
<dbReference type="GO" id="GO:0008270">
    <property type="term" value="F:zinc ion binding"/>
    <property type="evidence" value="ECO:0007669"/>
    <property type="project" value="UniProtKB-KW"/>
</dbReference>
<evidence type="ECO:0000256" key="3">
    <source>
        <dbReference type="ARBA" id="ARBA00022833"/>
    </source>
</evidence>
<keyword evidence="4" id="KW-0812">Transmembrane</keyword>
<dbReference type="SUPFAM" id="SSF57903">
    <property type="entry name" value="FYVE/PHD zinc finger"/>
    <property type="match status" value="1"/>
</dbReference>
<keyword evidence="7" id="KW-1185">Reference proteome</keyword>
<evidence type="ECO:0000256" key="2">
    <source>
        <dbReference type="ARBA" id="ARBA00022771"/>
    </source>
</evidence>
<protein>
    <recommendedName>
        <fullName evidence="5">Zinc finger PHD-type domain-containing protein</fullName>
    </recommendedName>
</protein>
<dbReference type="GeneID" id="19115131"/>
<gene>
    <name evidence="6" type="ORF">BAUCODRAFT_521221</name>
</gene>
<dbReference type="Gene3D" id="3.30.40.10">
    <property type="entry name" value="Zinc/RING finger domain, C3HC4 (zinc finger)"/>
    <property type="match status" value="1"/>
</dbReference>
<evidence type="ECO:0000256" key="1">
    <source>
        <dbReference type="ARBA" id="ARBA00022723"/>
    </source>
</evidence>
<dbReference type="OrthoDB" id="79252at2759"/>
<feature type="domain" description="Zinc finger PHD-type" evidence="5">
    <location>
        <begin position="24"/>
        <end position="79"/>
    </location>
</feature>
<dbReference type="InterPro" id="IPR001965">
    <property type="entry name" value="Znf_PHD"/>
</dbReference>
<evidence type="ECO:0000259" key="5">
    <source>
        <dbReference type="SMART" id="SM00249"/>
    </source>
</evidence>
<evidence type="ECO:0000313" key="6">
    <source>
        <dbReference type="EMBL" id="EMC94988.1"/>
    </source>
</evidence>
<evidence type="ECO:0000313" key="7">
    <source>
        <dbReference type="Proteomes" id="UP000011761"/>
    </source>
</evidence>
<feature type="transmembrane region" description="Helical" evidence="4">
    <location>
        <begin position="256"/>
        <end position="275"/>
    </location>
</feature>
<proteinExistence type="predicted"/>